<feature type="region of interest" description="Disordered" evidence="1">
    <location>
        <begin position="36"/>
        <end position="59"/>
    </location>
</feature>
<organism evidence="2 3">
    <name type="scientific">Romanomermis culicivorax</name>
    <name type="common">Nematode worm</name>
    <dbReference type="NCBI Taxonomy" id="13658"/>
    <lineage>
        <taxon>Eukaryota</taxon>
        <taxon>Metazoa</taxon>
        <taxon>Ecdysozoa</taxon>
        <taxon>Nematoda</taxon>
        <taxon>Enoplea</taxon>
        <taxon>Dorylaimia</taxon>
        <taxon>Mermithida</taxon>
        <taxon>Mermithoidea</taxon>
        <taxon>Mermithidae</taxon>
        <taxon>Romanomermis</taxon>
    </lineage>
</organism>
<evidence type="ECO:0000313" key="3">
    <source>
        <dbReference type="WBParaSite" id="nRc.2.0.1.t00357-RA"/>
    </source>
</evidence>
<evidence type="ECO:0000256" key="1">
    <source>
        <dbReference type="SAM" id="MobiDB-lite"/>
    </source>
</evidence>
<keyword evidence="2" id="KW-1185">Reference proteome</keyword>
<sequence length="142" mass="16020">MKKRTAAGNKKGIYDKWTVRDCWAFPAAGIFFDGGRTTTFSPSSSDDSPPAPPSPTIRRPTQRLIALPINLKIYKKCTRPERGSGTEKGTIISGLLKFNEALWAKKQRTTLLGLLWDIEFIITRCVYQNSDRCIDHFKRNGV</sequence>
<dbReference type="Proteomes" id="UP000887565">
    <property type="component" value="Unplaced"/>
</dbReference>
<dbReference type="AlphaFoldDB" id="A0A915HFH6"/>
<accession>A0A915HFH6</accession>
<protein>
    <submittedName>
        <fullName evidence="3">Uncharacterized protein</fullName>
    </submittedName>
</protein>
<reference evidence="3" key="1">
    <citation type="submission" date="2022-11" db="UniProtKB">
        <authorList>
            <consortium name="WormBaseParasite"/>
        </authorList>
    </citation>
    <scope>IDENTIFICATION</scope>
</reference>
<proteinExistence type="predicted"/>
<name>A0A915HFH6_ROMCU</name>
<dbReference type="WBParaSite" id="nRc.2.0.1.t00357-RA">
    <property type="protein sequence ID" value="nRc.2.0.1.t00357-RA"/>
    <property type="gene ID" value="nRc.2.0.1.g00357"/>
</dbReference>
<evidence type="ECO:0000313" key="2">
    <source>
        <dbReference type="Proteomes" id="UP000887565"/>
    </source>
</evidence>